<organism evidence="3 4">
    <name type="scientific">Arcanobacterium phocisimile</name>
    <dbReference type="NCBI Taxonomy" id="1302235"/>
    <lineage>
        <taxon>Bacteria</taxon>
        <taxon>Bacillati</taxon>
        <taxon>Actinomycetota</taxon>
        <taxon>Actinomycetes</taxon>
        <taxon>Actinomycetales</taxon>
        <taxon>Actinomycetaceae</taxon>
        <taxon>Arcanobacterium</taxon>
    </lineage>
</organism>
<dbReference type="EMBL" id="CP070228">
    <property type="protein sequence ID" value="QRV01544.1"/>
    <property type="molecule type" value="Genomic_DNA"/>
</dbReference>
<evidence type="ECO:0000313" key="3">
    <source>
        <dbReference type="EMBL" id="QRV01544.1"/>
    </source>
</evidence>
<dbReference type="Proteomes" id="UP000602653">
    <property type="component" value="Chromosome"/>
</dbReference>
<keyword evidence="2" id="KW-0812">Transmembrane</keyword>
<feature type="compositionally biased region" description="Basic and acidic residues" evidence="1">
    <location>
        <begin position="8"/>
        <end position="20"/>
    </location>
</feature>
<sequence>MKSQLEQHGAEQKKDGTGGTVKERVTGYFTFALVFLLLPFGTATFFAIEEGISSRSLISGLVAFGVILTIGVVFELIAYGIYRWKNR</sequence>
<feature type="transmembrane region" description="Helical" evidence="2">
    <location>
        <begin position="28"/>
        <end position="48"/>
    </location>
</feature>
<keyword evidence="4" id="KW-1185">Reference proteome</keyword>
<accession>A0ABX7IGF1</accession>
<proteinExistence type="predicted"/>
<evidence type="ECO:0000256" key="1">
    <source>
        <dbReference type="SAM" id="MobiDB-lite"/>
    </source>
</evidence>
<keyword evidence="2" id="KW-1133">Transmembrane helix</keyword>
<gene>
    <name evidence="3" type="ORF">JTE88_05375</name>
</gene>
<protein>
    <submittedName>
        <fullName evidence="3">Uncharacterized protein</fullName>
    </submittedName>
</protein>
<dbReference type="RefSeq" id="WP_204423300.1">
    <property type="nucleotide sequence ID" value="NZ_CP070228.1"/>
</dbReference>
<keyword evidence="2" id="KW-0472">Membrane</keyword>
<name>A0ABX7IGF1_9ACTO</name>
<evidence type="ECO:0000313" key="4">
    <source>
        <dbReference type="Proteomes" id="UP000602653"/>
    </source>
</evidence>
<feature type="region of interest" description="Disordered" evidence="1">
    <location>
        <begin position="1"/>
        <end position="20"/>
    </location>
</feature>
<feature type="transmembrane region" description="Helical" evidence="2">
    <location>
        <begin position="60"/>
        <end position="82"/>
    </location>
</feature>
<evidence type="ECO:0000256" key="2">
    <source>
        <dbReference type="SAM" id="Phobius"/>
    </source>
</evidence>
<reference evidence="3 4" key="1">
    <citation type="submission" date="2021-02" db="EMBL/GenBank/DDBJ databases">
        <title>Complete Genome Sequence of Arcanobacterium phocisimile strain DSM 26142T from a harbour seal.</title>
        <authorList>
            <person name="Borowiak M."/>
            <person name="Alssahen M."/>
            <person name="Malorny B."/>
            <person name="Laemmler C."/>
            <person name="Siebert U."/>
            <person name="Ploetz M."/>
            <person name="Abdulmawjood A."/>
        </authorList>
    </citation>
    <scope>NUCLEOTIDE SEQUENCE [LARGE SCALE GENOMIC DNA]</scope>
    <source>
        <strain evidence="3 4">DSM 26142</strain>
    </source>
</reference>